<comment type="caution">
    <text evidence="6">The sequence shown here is derived from an EMBL/GenBank/DDBJ whole genome shotgun (WGS) entry which is preliminary data.</text>
</comment>
<sequence length="762" mass="80062">MSPPAAAAPPRAPVGSAREMRSRLPAARSRPLLVLAWAALLGDDGLLGEPARRRAGRAALRALPALAAVMTAALLVARPLAAAPLGRAHAAAGLLLAGALAGVLVRRLRRGRAGRRLDAREALELGALVLLAAAALTRAAEAGGLPRDAALQPLVYLAVAALSASLPRGPGLALVAGALALEAGGWWGQGGVAADLPRLAARGGFIALFALLYHGVLGARIAAGRRAEAAAMERRRRELDERARQLRLLAVSGEAAEGGRAERAERLGEAAVLETDGAARGLLDVAGAALRATAAGAYLLSDDDRELRLWEGRAGSRLARVLAAGEGPLGGVVKRRAAVRMHGELRGLRHREGGPAPRALLAVPLLSRVGGHLRGVVLADRDEAVPFDEADERLLEAVAAELARAAAAERLIRDGRARREEQERFYGAIERLNRVTTPRQVLDAVLAAAADMVTVDFGAVTLQDDGTGSIRHKVARAVLAGGATAAELEGKEFADNGGLVACAVRLGSSLPGKALRLSEAIVFDEETRLRGLSSLKILPLRTGDAVLGTLVVGAHRPLAYDGDAVRQLEILGLQAGDALQRARLFEATERLATTDGLTGLVNHRTFQARLDEHLAAAQRYGKKLSLLLTDIDHFKSVNDTWGHPVGDLVLKGVARILQKEARVTDVAARYGGEEFALVMPETDQAGALRTAERIREKVAGARFRTEQGELSVTISIGVATFPGDGRQKAELVELADGGLYHAKRHGRNQTVALGQLRAARRA</sequence>
<keyword evidence="4" id="KW-1133">Transmembrane helix</keyword>
<dbReference type="PANTHER" id="PTHR45138:SF9">
    <property type="entry name" value="DIGUANYLATE CYCLASE DGCM-RELATED"/>
    <property type="match status" value="1"/>
</dbReference>
<dbReference type="EC" id="2.7.7.65" evidence="1"/>
<evidence type="ECO:0000256" key="4">
    <source>
        <dbReference type="SAM" id="Phobius"/>
    </source>
</evidence>
<feature type="transmembrane region" description="Helical" evidence="4">
    <location>
        <begin position="62"/>
        <end position="81"/>
    </location>
</feature>
<reference evidence="7" key="1">
    <citation type="journal article" date="2020" name="Appl. Environ. Microbiol.">
        <title>Diazotrophic Anaeromyxobacter Isolates from Soils.</title>
        <authorList>
            <person name="Masuda Y."/>
            <person name="Yamanaka H."/>
            <person name="Xu Z.X."/>
            <person name="Shiratori Y."/>
            <person name="Aono T."/>
            <person name="Amachi S."/>
            <person name="Senoo K."/>
            <person name="Itoh H."/>
        </authorList>
    </citation>
    <scope>NUCLEOTIDE SEQUENCE [LARGE SCALE GENOMIC DNA]</scope>
    <source>
        <strain evidence="7">R267</strain>
    </source>
</reference>
<evidence type="ECO:0000313" key="7">
    <source>
        <dbReference type="Proteomes" id="UP000503640"/>
    </source>
</evidence>
<feature type="transmembrane region" description="Helical" evidence="4">
    <location>
        <begin position="87"/>
        <end position="105"/>
    </location>
</feature>
<dbReference type="GO" id="GO:0052621">
    <property type="term" value="F:diguanylate cyclase activity"/>
    <property type="evidence" value="ECO:0007669"/>
    <property type="project" value="UniProtKB-EC"/>
</dbReference>
<proteinExistence type="predicted"/>
<evidence type="ECO:0000256" key="2">
    <source>
        <dbReference type="ARBA" id="ARBA00034247"/>
    </source>
</evidence>
<evidence type="ECO:0000313" key="6">
    <source>
        <dbReference type="EMBL" id="GEJ57258.1"/>
    </source>
</evidence>
<dbReference type="AlphaFoldDB" id="A0A7I9VM31"/>
<dbReference type="InterPro" id="IPR050469">
    <property type="entry name" value="Diguanylate_Cyclase"/>
</dbReference>
<dbReference type="InterPro" id="IPR029016">
    <property type="entry name" value="GAF-like_dom_sf"/>
</dbReference>
<feature type="compositionally biased region" description="Pro residues" evidence="3">
    <location>
        <begin position="1"/>
        <end position="12"/>
    </location>
</feature>
<dbReference type="GO" id="GO:1902201">
    <property type="term" value="P:negative regulation of bacterial-type flagellum-dependent cell motility"/>
    <property type="evidence" value="ECO:0007669"/>
    <property type="project" value="TreeGrafter"/>
</dbReference>
<dbReference type="GO" id="GO:0043709">
    <property type="term" value="P:cell adhesion involved in single-species biofilm formation"/>
    <property type="evidence" value="ECO:0007669"/>
    <property type="project" value="TreeGrafter"/>
</dbReference>
<dbReference type="GO" id="GO:0005886">
    <property type="term" value="C:plasma membrane"/>
    <property type="evidence" value="ECO:0007669"/>
    <property type="project" value="TreeGrafter"/>
</dbReference>
<evidence type="ECO:0000256" key="1">
    <source>
        <dbReference type="ARBA" id="ARBA00012528"/>
    </source>
</evidence>
<dbReference type="Proteomes" id="UP000503640">
    <property type="component" value="Unassembled WGS sequence"/>
</dbReference>
<name>A0A7I9VM31_9BACT</name>
<feature type="domain" description="GGDEF" evidence="5">
    <location>
        <begin position="622"/>
        <end position="755"/>
    </location>
</feature>
<comment type="catalytic activity">
    <reaction evidence="2">
        <text>2 GTP = 3',3'-c-di-GMP + 2 diphosphate</text>
        <dbReference type="Rhea" id="RHEA:24898"/>
        <dbReference type="ChEBI" id="CHEBI:33019"/>
        <dbReference type="ChEBI" id="CHEBI:37565"/>
        <dbReference type="ChEBI" id="CHEBI:58805"/>
        <dbReference type="EC" id="2.7.7.65"/>
    </reaction>
</comment>
<protein>
    <recommendedName>
        <fullName evidence="1">diguanylate cyclase</fullName>
        <ecNumber evidence="1">2.7.7.65</ecNumber>
    </recommendedName>
</protein>
<dbReference type="PROSITE" id="PS50887">
    <property type="entry name" value="GGDEF"/>
    <property type="match status" value="1"/>
</dbReference>
<gene>
    <name evidence="6" type="ORF">AMYX_19990</name>
</gene>
<evidence type="ECO:0000256" key="3">
    <source>
        <dbReference type="SAM" id="MobiDB-lite"/>
    </source>
</evidence>
<keyword evidence="4" id="KW-0472">Membrane</keyword>
<dbReference type="CDD" id="cd01949">
    <property type="entry name" value="GGDEF"/>
    <property type="match status" value="1"/>
</dbReference>
<dbReference type="SMART" id="SM00065">
    <property type="entry name" value="GAF"/>
    <property type="match status" value="2"/>
</dbReference>
<feature type="region of interest" description="Disordered" evidence="3">
    <location>
        <begin position="1"/>
        <end position="20"/>
    </location>
</feature>
<evidence type="ECO:0000259" key="5">
    <source>
        <dbReference type="PROSITE" id="PS50887"/>
    </source>
</evidence>
<dbReference type="SUPFAM" id="SSF55073">
    <property type="entry name" value="Nucleotide cyclase"/>
    <property type="match status" value="1"/>
</dbReference>
<dbReference type="SMART" id="SM00267">
    <property type="entry name" value="GGDEF"/>
    <property type="match status" value="1"/>
</dbReference>
<dbReference type="NCBIfam" id="TIGR00254">
    <property type="entry name" value="GGDEF"/>
    <property type="match status" value="1"/>
</dbReference>
<dbReference type="Gene3D" id="3.30.450.40">
    <property type="match status" value="2"/>
</dbReference>
<keyword evidence="4" id="KW-0812">Transmembrane</keyword>
<dbReference type="FunFam" id="3.30.70.270:FF:000001">
    <property type="entry name" value="Diguanylate cyclase domain protein"/>
    <property type="match status" value="1"/>
</dbReference>
<dbReference type="PANTHER" id="PTHR45138">
    <property type="entry name" value="REGULATORY COMPONENTS OF SENSORY TRANSDUCTION SYSTEM"/>
    <property type="match status" value="1"/>
</dbReference>
<dbReference type="InterPro" id="IPR043128">
    <property type="entry name" value="Rev_trsase/Diguanyl_cyclase"/>
</dbReference>
<keyword evidence="7" id="KW-1185">Reference proteome</keyword>
<dbReference type="Gene3D" id="3.30.70.270">
    <property type="match status" value="1"/>
</dbReference>
<dbReference type="Pfam" id="PF13185">
    <property type="entry name" value="GAF_2"/>
    <property type="match status" value="2"/>
</dbReference>
<organism evidence="6 7">
    <name type="scientific">Anaeromyxobacter diazotrophicus</name>
    <dbReference type="NCBI Taxonomy" id="2590199"/>
    <lineage>
        <taxon>Bacteria</taxon>
        <taxon>Pseudomonadati</taxon>
        <taxon>Myxococcota</taxon>
        <taxon>Myxococcia</taxon>
        <taxon>Myxococcales</taxon>
        <taxon>Cystobacterineae</taxon>
        <taxon>Anaeromyxobacteraceae</taxon>
        <taxon>Anaeromyxobacter</taxon>
    </lineage>
</organism>
<dbReference type="Pfam" id="PF00990">
    <property type="entry name" value="GGDEF"/>
    <property type="match status" value="1"/>
</dbReference>
<accession>A0A7I9VM31</accession>
<dbReference type="InterPro" id="IPR003018">
    <property type="entry name" value="GAF"/>
</dbReference>
<dbReference type="InterPro" id="IPR029787">
    <property type="entry name" value="Nucleotide_cyclase"/>
</dbReference>
<dbReference type="InterPro" id="IPR000160">
    <property type="entry name" value="GGDEF_dom"/>
</dbReference>
<dbReference type="SUPFAM" id="SSF55781">
    <property type="entry name" value="GAF domain-like"/>
    <property type="match status" value="2"/>
</dbReference>
<dbReference type="EMBL" id="BJTG01000004">
    <property type="protein sequence ID" value="GEJ57258.1"/>
    <property type="molecule type" value="Genomic_DNA"/>
</dbReference>
<feature type="transmembrane region" description="Helical" evidence="4">
    <location>
        <begin position="200"/>
        <end position="223"/>
    </location>
</feature>